<accession>A0A8S0S506</accession>
<keyword evidence="2" id="KW-1185">Reference proteome</keyword>
<proteinExistence type="predicted"/>
<reference evidence="1 2" key="1">
    <citation type="submission" date="2019-12" db="EMBL/GenBank/DDBJ databases">
        <authorList>
            <person name="Alioto T."/>
            <person name="Alioto T."/>
            <person name="Gomez Garrido J."/>
        </authorList>
    </citation>
    <scope>NUCLEOTIDE SEQUENCE [LARGE SCALE GENOMIC DNA]</scope>
</reference>
<sequence length="76" mass="8321">MVQGAAESPAFTQQQMSPNFIPLDPTNAMLYGSAANLLASVRSVERVFCLGATEKLKKCERKRVSSLWAGSRHVTH</sequence>
<evidence type="ECO:0000313" key="2">
    <source>
        <dbReference type="Proteomes" id="UP000594638"/>
    </source>
</evidence>
<gene>
    <name evidence="1" type="ORF">OLEA9_A104661</name>
</gene>
<dbReference type="EMBL" id="CACTIH010003889">
    <property type="protein sequence ID" value="CAA2986828.1"/>
    <property type="molecule type" value="Genomic_DNA"/>
</dbReference>
<name>A0A8S0S506_OLEEU</name>
<protein>
    <submittedName>
        <fullName evidence="1">Uncharacterized protein</fullName>
    </submittedName>
</protein>
<dbReference type="AlphaFoldDB" id="A0A8S0S506"/>
<evidence type="ECO:0000313" key="1">
    <source>
        <dbReference type="EMBL" id="CAA2986828.1"/>
    </source>
</evidence>
<comment type="caution">
    <text evidence="1">The sequence shown here is derived from an EMBL/GenBank/DDBJ whole genome shotgun (WGS) entry which is preliminary data.</text>
</comment>
<organism evidence="1 2">
    <name type="scientific">Olea europaea subsp. europaea</name>
    <dbReference type="NCBI Taxonomy" id="158383"/>
    <lineage>
        <taxon>Eukaryota</taxon>
        <taxon>Viridiplantae</taxon>
        <taxon>Streptophyta</taxon>
        <taxon>Embryophyta</taxon>
        <taxon>Tracheophyta</taxon>
        <taxon>Spermatophyta</taxon>
        <taxon>Magnoliopsida</taxon>
        <taxon>eudicotyledons</taxon>
        <taxon>Gunneridae</taxon>
        <taxon>Pentapetalae</taxon>
        <taxon>asterids</taxon>
        <taxon>lamiids</taxon>
        <taxon>Lamiales</taxon>
        <taxon>Oleaceae</taxon>
        <taxon>Oleeae</taxon>
        <taxon>Olea</taxon>
    </lineage>
</organism>
<dbReference type="Proteomes" id="UP000594638">
    <property type="component" value="Unassembled WGS sequence"/>
</dbReference>
<dbReference type="Gramene" id="OE9A104661T1">
    <property type="protein sequence ID" value="OE9A104661C1"/>
    <property type="gene ID" value="OE9A104661"/>
</dbReference>